<dbReference type="Proteomes" id="UP000001203">
    <property type="component" value="Chromosome circular"/>
</dbReference>
<evidence type="ECO:0000313" key="1">
    <source>
        <dbReference type="EMBL" id="ACB51372.1"/>
    </source>
</evidence>
<reference evidence="1 2" key="1">
    <citation type="journal article" date="2008" name="Proc. Natl. Acad. Sci. U.S.A.">
        <title>The genome of Cyanothece 51142, a unicellular diazotrophic cyanobacterium important in the marine nitrogen cycle.</title>
        <authorList>
            <person name="Welsh E.A."/>
            <person name="Liberton M."/>
            <person name="Stoeckel J."/>
            <person name="Loh T."/>
            <person name="Elvitigala T."/>
            <person name="Wang C."/>
            <person name="Wollam A."/>
            <person name="Fulton R.S."/>
            <person name="Clifton S.W."/>
            <person name="Jacobs J.M."/>
            <person name="Aurora R."/>
            <person name="Ghosh B.K."/>
            <person name="Sherman L.A."/>
            <person name="Smith R.D."/>
            <person name="Wilson R.K."/>
            <person name="Pakrasi H.B."/>
        </authorList>
    </citation>
    <scope>NUCLEOTIDE SEQUENCE [LARGE SCALE GENOMIC DNA]</scope>
    <source>
        <strain evidence="2">ATCC 51142 / BH68</strain>
    </source>
</reference>
<dbReference type="STRING" id="43989.cce_2022"/>
<dbReference type="OrthoDB" id="565285at2"/>
<keyword evidence="2" id="KW-1185">Reference proteome</keyword>
<accession>B1X1E3</accession>
<evidence type="ECO:0000313" key="2">
    <source>
        <dbReference type="Proteomes" id="UP000001203"/>
    </source>
</evidence>
<dbReference type="RefSeq" id="WP_009545825.1">
    <property type="nucleotide sequence ID" value="NC_010546.1"/>
</dbReference>
<gene>
    <name evidence="1" type="ordered locus">cce_2022</name>
</gene>
<sequence>MKINIDRDPAIIEEALQVLSQHLEPSKLMRFLAICNLGSVDYFNLKEKLFDGETVDSLYEKIKAFGL</sequence>
<dbReference type="AlphaFoldDB" id="B1X1E3"/>
<dbReference type="EMBL" id="CP000806">
    <property type="protein sequence ID" value="ACB51372.1"/>
    <property type="molecule type" value="Genomic_DNA"/>
</dbReference>
<organism evidence="1 2">
    <name type="scientific">Crocosphaera subtropica (strain ATCC 51142 / BH68)</name>
    <name type="common">Cyanothece sp. (strain ATCC 51142)</name>
    <dbReference type="NCBI Taxonomy" id="43989"/>
    <lineage>
        <taxon>Bacteria</taxon>
        <taxon>Bacillati</taxon>
        <taxon>Cyanobacteriota</taxon>
        <taxon>Cyanophyceae</taxon>
        <taxon>Oscillatoriophycideae</taxon>
        <taxon>Chroococcales</taxon>
        <taxon>Aphanothecaceae</taxon>
        <taxon>Crocosphaera</taxon>
        <taxon>Crocosphaera subtropica</taxon>
    </lineage>
</organism>
<proteinExistence type="predicted"/>
<protein>
    <submittedName>
        <fullName evidence="1">Uncharacterized protein</fullName>
    </submittedName>
</protein>
<dbReference type="KEGG" id="cyt:cce_2022"/>
<dbReference type="eggNOG" id="ENOG5033D8U">
    <property type="taxonomic scope" value="Bacteria"/>
</dbReference>
<name>B1X1E3_CROS5</name>
<dbReference type="HOGENOM" id="CLU_198070_0_0_3"/>